<keyword evidence="2" id="KW-0479">Metal-binding</keyword>
<dbReference type="SUPFAM" id="SSF50630">
    <property type="entry name" value="Acid proteases"/>
    <property type="match status" value="1"/>
</dbReference>
<dbReference type="InterPro" id="IPR021109">
    <property type="entry name" value="Peptidase_aspartic_dom_sf"/>
</dbReference>
<dbReference type="EMBL" id="JANEYG010000098">
    <property type="protein sequence ID" value="KAJ8913255.1"/>
    <property type="molecule type" value="Genomic_DNA"/>
</dbReference>
<dbReference type="InterPro" id="IPR013762">
    <property type="entry name" value="Integrase-like_cat_sf"/>
</dbReference>
<dbReference type="GO" id="GO:0003677">
    <property type="term" value="F:DNA binding"/>
    <property type="evidence" value="ECO:0007669"/>
    <property type="project" value="InterPro"/>
</dbReference>
<keyword evidence="2" id="KW-0863">Zinc-finger</keyword>
<dbReference type="InterPro" id="IPR011010">
    <property type="entry name" value="DNA_brk_join_enz"/>
</dbReference>
<dbReference type="GO" id="GO:0004190">
    <property type="term" value="F:aspartic-type endopeptidase activity"/>
    <property type="evidence" value="ECO:0007669"/>
    <property type="project" value="InterPro"/>
</dbReference>
<dbReference type="GO" id="GO:0015074">
    <property type="term" value="P:DNA integration"/>
    <property type="evidence" value="ECO:0007669"/>
    <property type="project" value="InterPro"/>
</dbReference>
<dbReference type="Pfam" id="PF13975">
    <property type="entry name" value="gag-asp_proteas"/>
    <property type="match status" value="1"/>
</dbReference>
<dbReference type="CDD" id="cd00303">
    <property type="entry name" value="retropepsin_like"/>
    <property type="match status" value="1"/>
</dbReference>
<dbReference type="GO" id="GO:0006310">
    <property type="term" value="P:DNA recombination"/>
    <property type="evidence" value="ECO:0007669"/>
    <property type="project" value="UniProtKB-KW"/>
</dbReference>
<accession>A0AAV8VGP4</accession>
<evidence type="ECO:0000313" key="4">
    <source>
        <dbReference type="EMBL" id="KAJ8913255.1"/>
    </source>
</evidence>
<dbReference type="GO" id="GO:0008270">
    <property type="term" value="F:zinc ion binding"/>
    <property type="evidence" value="ECO:0007669"/>
    <property type="project" value="UniProtKB-KW"/>
</dbReference>
<dbReference type="SUPFAM" id="SSF56349">
    <property type="entry name" value="DNA breaking-rejoining enzymes"/>
    <property type="match status" value="1"/>
</dbReference>
<evidence type="ECO:0000256" key="2">
    <source>
        <dbReference type="PROSITE-ProRule" id="PRU00047"/>
    </source>
</evidence>
<evidence type="ECO:0000313" key="5">
    <source>
        <dbReference type="Proteomes" id="UP001159042"/>
    </source>
</evidence>
<dbReference type="InterPro" id="IPR001878">
    <property type="entry name" value="Znf_CCHC"/>
</dbReference>
<dbReference type="Gene3D" id="1.10.443.10">
    <property type="entry name" value="Intergrase catalytic core"/>
    <property type="match status" value="1"/>
</dbReference>
<keyword evidence="1" id="KW-0233">DNA recombination</keyword>
<keyword evidence="5" id="KW-1185">Reference proteome</keyword>
<dbReference type="PROSITE" id="PS50158">
    <property type="entry name" value="ZF_CCHC"/>
    <property type="match status" value="1"/>
</dbReference>
<evidence type="ECO:0000256" key="1">
    <source>
        <dbReference type="ARBA" id="ARBA00023172"/>
    </source>
</evidence>
<dbReference type="Pfam" id="PF00098">
    <property type="entry name" value="zf-CCHC"/>
    <property type="match status" value="1"/>
</dbReference>
<feature type="domain" description="CCHC-type" evidence="3">
    <location>
        <begin position="37"/>
        <end position="53"/>
    </location>
</feature>
<gene>
    <name evidence="4" type="ORF">NQ315_012873</name>
</gene>
<dbReference type="GO" id="GO:0006508">
    <property type="term" value="P:proteolysis"/>
    <property type="evidence" value="ECO:0007669"/>
    <property type="project" value="InterPro"/>
</dbReference>
<name>A0AAV8VGP4_9CUCU</name>
<evidence type="ECO:0000259" key="3">
    <source>
        <dbReference type="PROSITE" id="PS50158"/>
    </source>
</evidence>
<dbReference type="Proteomes" id="UP001159042">
    <property type="component" value="Unassembled WGS sequence"/>
</dbReference>
<keyword evidence="2" id="KW-0862">Zinc</keyword>
<dbReference type="PROSITE" id="PS00141">
    <property type="entry name" value="ASP_PROTEASE"/>
    <property type="match status" value="1"/>
</dbReference>
<dbReference type="AlphaFoldDB" id="A0AAV8VGP4"/>
<dbReference type="Gene3D" id="4.10.60.10">
    <property type="entry name" value="Zinc finger, CCHC-type"/>
    <property type="match status" value="1"/>
</dbReference>
<proteinExistence type="predicted"/>
<dbReference type="SMART" id="SM00343">
    <property type="entry name" value="ZnF_C2HC"/>
    <property type="match status" value="1"/>
</dbReference>
<reference evidence="4 5" key="1">
    <citation type="journal article" date="2023" name="Insect Mol. Biol.">
        <title>Genome sequencing provides insights into the evolution of gene families encoding plant cell wall-degrading enzymes in longhorned beetles.</title>
        <authorList>
            <person name="Shin N.R."/>
            <person name="Okamura Y."/>
            <person name="Kirsch R."/>
            <person name="Pauchet Y."/>
        </authorList>
    </citation>
    <scope>NUCLEOTIDE SEQUENCE [LARGE SCALE GENOMIC DNA]</scope>
    <source>
        <strain evidence="4">EAD_L_NR</strain>
    </source>
</reference>
<dbReference type="InterPro" id="IPR001969">
    <property type="entry name" value="Aspartic_peptidase_AS"/>
</dbReference>
<comment type="caution">
    <text evidence="4">The sequence shown here is derived from an EMBL/GenBank/DDBJ whole genome shotgun (WGS) entry which is preliminary data.</text>
</comment>
<organism evidence="4 5">
    <name type="scientific">Exocentrus adspersus</name>
    <dbReference type="NCBI Taxonomy" id="1586481"/>
    <lineage>
        <taxon>Eukaryota</taxon>
        <taxon>Metazoa</taxon>
        <taxon>Ecdysozoa</taxon>
        <taxon>Arthropoda</taxon>
        <taxon>Hexapoda</taxon>
        <taxon>Insecta</taxon>
        <taxon>Pterygota</taxon>
        <taxon>Neoptera</taxon>
        <taxon>Endopterygota</taxon>
        <taxon>Coleoptera</taxon>
        <taxon>Polyphaga</taxon>
        <taxon>Cucujiformia</taxon>
        <taxon>Chrysomeloidea</taxon>
        <taxon>Cerambycidae</taxon>
        <taxon>Lamiinae</taxon>
        <taxon>Acanthocinini</taxon>
        <taxon>Exocentrus</taxon>
    </lineage>
</organism>
<dbReference type="SUPFAM" id="SSF57756">
    <property type="entry name" value="Retrovirus zinc finger-like domains"/>
    <property type="match status" value="1"/>
</dbReference>
<sequence length="592" mass="67075">MKKTHAYLDDWLYQILEKYKNRRHSKNSTFNKTRGIRCWTCGAEGHLRSRCPQSNSDGENPDGSYITRVQERRPMVCYQAPPPQKIPLQCNGASLVVPGRVCGRECKMIVDTGSSHTVVRPNIVAHCKMQDTEEEYLLETARGEAIPVKGVHLAEIKIGKKTFKQKNITDDVLLGLDVMSKDFLLDLPRGIMKINNEEVPLNVLKTEIIPTRRVRIVEDATLLPEPEVTDELRCNHQDSKNEEVLVVELQSKLRRPRELIHHRRGNKECTDDNLHKKRKSGRDSMKTCHDLRSCTCGFQLGKMLPQGSFTMITRMKDNVNRMHKDLKSKMEIIYIGLTFHQESSPNEGLCKCPVNKSQLFVKVKWILVWKSRPRYNIDEFLIKADTKEHLFNKVILIFGVAGACRRQELVTLSASCVQDCGTHFLVKLEDTKTKAERSFIITPDTVPFDLPGLHTIDFLSTISKKNVPFNPLESIKSQNSYTLRIFLHIWVIASDVAMLLANAGANMEVIKRHGGWRSSTVAEGYIEDCENTKINIAQKILGETAPAESSPCSSISTEYLEKSNSNILKGNNEVGGMNICGNSNCVININHY</sequence>
<dbReference type="Gene3D" id="2.40.70.10">
    <property type="entry name" value="Acid Proteases"/>
    <property type="match status" value="1"/>
</dbReference>
<protein>
    <recommendedName>
        <fullName evidence="3">CCHC-type domain-containing protein</fullName>
    </recommendedName>
</protein>
<dbReference type="InterPro" id="IPR036875">
    <property type="entry name" value="Znf_CCHC_sf"/>
</dbReference>